<dbReference type="eggNOG" id="ENOG502SV0F">
    <property type="taxonomic scope" value="Eukaryota"/>
</dbReference>
<evidence type="ECO:0000313" key="1">
    <source>
        <dbReference type="EMBL" id="EEC49554.1"/>
    </source>
</evidence>
<name>B7FV37_PHATC</name>
<dbReference type="OrthoDB" id="46568at2759"/>
<accession>B7FV37</accession>
<sequence>MTRRQAVYGSRGFVLTAQISTSSPSQVEAEDLGIREWPQQVKRGRWSEEAKNGQTLSRYILEGEGIVFIADDKARKETKKLRVGTLLEVKGPALLEWEATSPELIVLTPGFEEGGKFLAVAGSLIALTAALVATGSN</sequence>
<dbReference type="GeneID" id="7199644"/>
<dbReference type="RefSeq" id="XP_002178856.1">
    <property type="nucleotide sequence ID" value="XM_002178820.1"/>
</dbReference>
<dbReference type="InParanoid" id="B7FV37"/>
<evidence type="ECO:0008006" key="3">
    <source>
        <dbReference type="Google" id="ProtNLM"/>
    </source>
</evidence>
<keyword evidence="2" id="KW-1185">Reference proteome</keyword>
<dbReference type="AlphaFoldDB" id="B7FV37"/>
<evidence type="ECO:0000313" key="2">
    <source>
        <dbReference type="Proteomes" id="UP000000759"/>
    </source>
</evidence>
<dbReference type="EMBL" id="CM000608">
    <property type="protein sequence ID" value="EEC49554.1"/>
    <property type="molecule type" value="Genomic_DNA"/>
</dbReference>
<dbReference type="KEGG" id="pti:PHATRDRAFT_34531"/>
<proteinExistence type="predicted"/>
<dbReference type="PaxDb" id="2850-Phatr34531"/>
<dbReference type="HOGENOM" id="CLU_1869137_0_0_1"/>
<gene>
    <name evidence="1" type="ORF">PHATRDRAFT_34531</name>
</gene>
<reference evidence="1 2" key="1">
    <citation type="journal article" date="2008" name="Nature">
        <title>The Phaeodactylum genome reveals the evolutionary history of diatom genomes.</title>
        <authorList>
            <person name="Bowler C."/>
            <person name="Allen A.E."/>
            <person name="Badger J.H."/>
            <person name="Grimwood J."/>
            <person name="Jabbari K."/>
            <person name="Kuo A."/>
            <person name="Maheswari U."/>
            <person name="Martens C."/>
            <person name="Maumus F."/>
            <person name="Otillar R.P."/>
            <person name="Rayko E."/>
            <person name="Salamov A."/>
            <person name="Vandepoele K."/>
            <person name="Beszteri B."/>
            <person name="Gruber A."/>
            <person name="Heijde M."/>
            <person name="Katinka M."/>
            <person name="Mock T."/>
            <person name="Valentin K."/>
            <person name="Verret F."/>
            <person name="Berges J.A."/>
            <person name="Brownlee C."/>
            <person name="Cadoret J.P."/>
            <person name="Chiovitti A."/>
            <person name="Choi C.J."/>
            <person name="Coesel S."/>
            <person name="De Martino A."/>
            <person name="Detter J.C."/>
            <person name="Durkin C."/>
            <person name="Falciatore A."/>
            <person name="Fournet J."/>
            <person name="Haruta M."/>
            <person name="Huysman M.J."/>
            <person name="Jenkins B.D."/>
            <person name="Jiroutova K."/>
            <person name="Jorgensen R.E."/>
            <person name="Joubert Y."/>
            <person name="Kaplan A."/>
            <person name="Kroger N."/>
            <person name="Kroth P.G."/>
            <person name="La Roche J."/>
            <person name="Lindquist E."/>
            <person name="Lommer M."/>
            <person name="Martin-Jezequel V."/>
            <person name="Lopez P.J."/>
            <person name="Lucas S."/>
            <person name="Mangogna M."/>
            <person name="McGinnis K."/>
            <person name="Medlin L.K."/>
            <person name="Montsant A."/>
            <person name="Oudot-Le Secq M.P."/>
            <person name="Napoli C."/>
            <person name="Obornik M."/>
            <person name="Parker M.S."/>
            <person name="Petit J.L."/>
            <person name="Porcel B.M."/>
            <person name="Poulsen N."/>
            <person name="Robison M."/>
            <person name="Rychlewski L."/>
            <person name="Rynearson T.A."/>
            <person name="Schmutz J."/>
            <person name="Shapiro H."/>
            <person name="Siaut M."/>
            <person name="Stanley M."/>
            <person name="Sussman M.R."/>
            <person name="Taylor A.R."/>
            <person name="Vardi A."/>
            <person name="von Dassow P."/>
            <person name="Vyverman W."/>
            <person name="Willis A."/>
            <person name="Wyrwicz L.S."/>
            <person name="Rokhsar D.S."/>
            <person name="Weissenbach J."/>
            <person name="Armbrust E.V."/>
            <person name="Green B.R."/>
            <person name="Van de Peer Y."/>
            <person name="Grigoriev I.V."/>
        </authorList>
    </citation>
    <scope>NUCLEOTIDE SEQUENCE [LARGE SCALE GENOMIC DNA]</scope>
    <source>
        <strain evidence="1 2">CCAP 1055/1</strain>
    </source>
</reference>
<protein>
    <recommendedName>
        <fullName evidence="3">(S)-ureidoglycine aminohydrolase cupin domain-containing protein</fullName>
    </recommendedName>
</protein>
<organism evidence="1 2">
    <name type="scientific">Phaeodactylum tricornutum (strain CCAP 1055/1)</name>
    <dbReference type="NCBI Taxonomy" id="556484"/>
    <lineage>
        <taxon>Eukaryota</taxon>
        <taxon>Sar</taxon>
        <taxon>Stramenopiles</taxon>
        <taxon>Ochrophyta</taxon>
        <taxon>Bacillariophyta</taxon>
        <taxon>Bacillariophyceae</taxon>
        <taxon>Bacillariophycidae</taxon>
        <taxon>Naviculales</taxon>
        <taxon>Phaeodactylaceae</taxon>
        <taxon>Phaeodactylum</taxon>
    </lineage>
</organism>
<dbReference type="Proteomes" id="UP000000759">
    <property type="component" value="Chromosome 5"/>
</dbReference>
<reference evidence="2" key="2">
    <citation type="submission" date="2008-08" db="EMBL/GenBank/DDBJ databases">
        <authorList>
            <consortium name="Diatom Consortium"/>
            <person name="Grigoriev I."/>
            <person name="Grimwood J."/>
            <person name="Kuo A."/>
            <person name="Otillar R.P."/>
            <person name="Salamov A."/>
            <person name="Detter J.C."/>
            <person name="Lindquist E."/>
            <person name="Shapiro H."/>
            <person name="Lucas S."/>
            <person name="Glavina del Rio T."/>
            <person name="Pitluck S."/>
            <person name="Rokhsar D."/>
            <person name="Bowler C."/>
        </authorList>
    </citation>
    <scope>GENOME REANNOTATION</scope>
    <source>
        <strain evidence="2">CCAP 1055/1</strain>
    </source>
</reference>